<feature type="domain" description="Ubiquitin-like" evidence="1">
    <location>
        <begin position="2"/>
        <end position="77"/>
    </location>
</feature>
<reference evidence="2 3" key="2">
    <citation type="submission" date="2019-01" db="EMBL/GenBank/DDBJ databases">
        <title>The decoding of complex shrimp genome reveals the adaptation for benthos swimmer, frequently molting mechanism and breeding impact on genome.</title>
        <authorList>
            <person name="Sun Y."/>
            <person name="Gao Y."/>
            <person name="Yu Y."/>
        </authorList>
    </citation>
    <scope>NUCLEOTIDE SEQUENCE [LARGE SCALE GENOMIC DNA]</scope>
    <source>
        <tissue evidence="2">Muscle</tissue>
    </source>
</reference>
<dbReference type="InterPro" id="IPR000626">
    <property type="entry name" value="Ubiquitin-like_dom"/>
</dbReference>
<comment type="caution">
    <text evidence="2">The sequence shown here is derived from an EMBL/GenBank/DDBJ whole genome shotgun (WGS) entry which is preliminary data.</text>
</comment>
<dbReference type="SUPFAM" id="SSF54236">
    <property type="entry name" value="Ubiquitin-like"/>
    <property type="match status" value="1"/>
</dbReference>
<reference evidence="2 3" key="1">
    <citation type="submission" date="2018-04" db="EMBL/GenBank/DDBJ databases">
        <authorList>
            <person name="Zhang X."/>
            <person name="Yuan J."/>
            <person name="Li F."/>
            <person name="Xiang J."/>
        </authorList>
    </citation>
    <scope>NUCLEOTIDE SEQUENCE [LARGE SCALE GENOMIC DNA]</scope>
    <source>
        <tissue evidence="2">Muscle</tissue>
    </source>
</reference>
<dbReference type="PROSITE" id="PS50053">
    <property type="entry name" value="UBIQUITIN_2"/>
    <property type="match status" value="1"/>
</dbReference>
<protein>
    <submittedName>
        <fullName evidence="2">Putative ubiquitin-like protein with similarity to mammalian NEDD8</fullName>
    </submittedName>
</protein>
<proteinExistence type="predicted"/>
<dbReference type="Proteomes" id="UP000283509">
    <property type="component" value="Unassembled WGS sequence"/>
</dbReference>
<sequence length="169" mass="19606">MFPIKVRTLLGNDVYLMVKRKDKIARLKLMLQEVLGVRPWKQSLLFEGQVLKDFLSLEDQGIRATATLTLVLNLCTGPIEFEYDSDESNLKARQREFASENLQEDLAAWSPLRQRSGDYGGHLDRVQIKVYRGPSKGYGYHKFAPWGYWVKQPEDDHAKHHGGYHDDHY</sequence>
<dbReference type="CDD" id="cd17039">
    <property type="entry name" value="Ubl_ubiquitin_like"/>
    <property type="match status" value="1"/>
</dbReference>
<dbReference type="EMBL" id="QCYY01002234">
    <property type="protein sequence ID" value="ROT71879.1"/>
    <property type="molecule type" value="Genomic_DNA"/>
</dbReference>
<evidence type="ECO:0000259" key="1">
    <source>
        <dbReference type="PROSITE" id="PS50053"/>
    </source>
</evidence>
<dbReference type="Pfam" id="PF00240">
    <property type="entry name" value="ubiquitin"/>
    <property type="match status" value="1"/>
</dbReference>
<keyword evidence="3" id="KW-1185">Reference proteome</keyword>
<dbReference type="Gene3D" id="3.10.20.90">
    <property type="entry name" value="Phosphatidylinositol 3-kinase Catalytic Subunit, Chain A, domain 1"/>
    <property type="match status" value="1"/>
</dbReference>
<dbReference type="STRING" id="6689.A0A423T5T7"/>
<evidence type="ECO:0000313" key="3">
    <source>
        <dbReference type="Proteomes" id="UP000283509"/>
    </source>
</evidence>
<dbReference type="InterPro" id="IPR029071">
    <property type="entry name" value="Ubiquitin-like_domsf"/>
</dbReference>
<evidence type="ECO:0000313" key="2">
    <source>
        <dbReference type="EMBL" id="ROT71879.1"/>
    </source>
</evidence>
<gene>
    <name evidence="2" type="ORF">C7M84_009763</name>
</gene>
<organism evidence="2 3">
    <name type="scientific">Penaeus vannamei</name>
    <name type="common">Whiteleg shrimp</name>
    <name type="synonym">Litopenaeus vannamei</name>
    <dbReference type="NCBI Taxonomy" id="6689"/>
    <lineage>
        <taxon>Eukaryota</taxon>
        <taxon>Metazoa</taxon>
        <taxon>Ecdysozoa</taxon>
        <taxon>Arthropoda</taxon>
        <taxon>Crustacea</taxon>
        <taxon>Multicrustacea</taxon>
        <taxon>Malacostraca</taxon>
        <taxon>Eumalacostraca</taxon>
        <taxon>Eucarida</taxon>
        <taxon>Decapoda</taxon>
        <taxon>Dendrobranchiata</taxon>
        <taxon>Penaeoidea</taxon>
        <taxon>Penaeidae</taxon>
        <taxon>Penaeus</taxon>
    </lineage>
</organism>
<dbReference type="SMART" id="SM00213">
    <property type="entry name" value="UBQ"/>
    <property type="match status" value="1"/>
</dbReference>
<accession>A0A423T5T7</accession>
<dbReference type="AlphaFoldDB" id="A0A423T5T7"/>
<name>A0A423T5T7_PENVA</name>